<dbReference type="EMBL" id="LJZO01000009">
    <property type="protein sequence ID" value="ROW00226.1"/>
    <property type="molecule type" value="Genomic_DNA"/>
</dbReference>
<comment type="caution">
    <text evidence="2">The sequence shown here is derived from an EMBL/GenBank/DDBJ whole genome shotgun (WGS) entry which is preliminary data.</text>
</comment>
<evidence type="ECO:0008006" key="4">
    <source>
        <dbReference type="Google" id="ProtNLM"/>
    </source>
</evidence>
<evidence type="ECO:0000313" key="3">
    <source>
        <dbReference type="Proteomes" id="UP000284375"/>
    </source>
</evidence>
<keyword evidence="3" id="KW-1185">Reference proteome</keyword>
<dbReference type="PANTHER" id="PTHR43157:SF35">
    <property type="entry name" value="DEHYDROGENASE_REDUCTASE FAMILY PROTEIN, PUTATIVE-RELATED"/>
    <property type="match status" value="1"/>
</dbReference>
<dbReference type="PRINTS" id="PR00081">
    <property type="entry name" value="GDHRDH"/>
</dbReference>
<dbReference type="Proteomes" id="UP000284375">
    <property type="component" value="Unassembled WGS sequence"/>
</dbReference>
<protein>
    <recommendedName>
        <fullName evidence="4">Ketoreductase (KR) domain-containing protein</fullName>
    </recommendedName>
</protein>
<dbReference type="OrthoDB" id="542013at2759"/>
<dbReference type="InterPro" id="IPR036291">
    <property type="entry name" value="NAD(P)-bd_dom_sf"/>
</dbReference>
<accession>A0A423WA36</accession>
<organism evidence="2 3">
    <name type="scientific">Cytospora chrysosperma</name>
    <name type="common">Cytospora canker fungus</name>
    <name type="synonym">Sphaeria chrysosperma</name>
    <dbReference type="NCBI Taxonomy" id="252740"/>
    <lineage>
        <taxon>Eukaryota</taxon>
        <taxon>Fungi</taxon>
        <taxon>Dikarya</taxon>
        <taxon>Ascomycota</taxon>
        <taxon>Pezizomycotina</taxon>
        <taxon>Sordariomycetes</taxon>
        <taxon>Sordariomycetidae</taxon>
        <taxon>Diaporthales</taxon>
        <taxon>Cytosporaceae</taxon>
        <taxon>Cytospora</taxon>
    </lineage>
</organism>
<gene>
    <name evidence="2" type="ORF">VSDG_03470</name>
</gene>
<dbReference type="InterPro" id="IPR002347">
    <property type="entry name" value="SDR_fam"/>
</dbReference>
<evidence type="ECO:0000256" key="1">
    <source>
        <dbReference type="ARBA" id="ARBA00023002"/>
    </source>
</evidence>
<proteinExistence type="predicted"/>
<dbReference type="Gene3D" id="3.40.50.720">
    <property type="entry name" value="NAD(P)-binding Rossmann-like Domain"/>
    <property type="match status" value="1"/>
</dbReference>
<evidence type="ECO:0000313" key="2">
    <source>
        <dbReference type="EMBL" id="ROW00226.1"/>
    </source>
</evidence>
<dbReference type="Pfam" id="PF00106">
    <property type="entry name" value="adh_short"/>
    <property type="match status" value="1"/>
</dbReference>
<name>A0A423WA36_CYTCH</name>
<dbReference type="PANTHER" id="PTHR43157">
    <property type="entry name" value="PHOSPHATIDYLINOSITOL-GLYCAN BIOSYNTHESIS CLASS F PROTEIN-RELATED"/>
    <property type="match status" value="1"/>
</dbReference>
<reference evidence="2 3" key="1">
    <citation type="submission" date="2015-09" db="EMBL/GenBank/DDBJ databases">
        <title>Host preference determinants of Valsa canker pathogens revealed by comparative genomics.</title>
        <authorList>
            <person name="Yin Z."/>
            <person name="Huang L."/>
        </authorList>
    </citation>
    <scope>NUCLEOTIDE SEQUENCE [LARGE SCALE GENOMIC DNA]</scope>
    <source>
        <strain evidence="2 3">YSFL</strain>
    </source>
</reference>
<dbReference type="SUPFAM" id="SSF51735">
    <property type="entry name" value="NAD(P)-binding Rossmann-fold domains"/>
    <property type="match status" value="1"/>
</dbReference>
<dbReference type="STRING" id="252740.A0A423WA36"/>
<dbReference type="GO" id="GO:0016491">
    <property type="term" value="F:oxidoreductase activity"/>
    <property type="evidence" value="ECO:0007669"/>
    <property type="project" value="UniProtKB-KW"/>
</dbReference>
<keyword evidence="1" id="KW-0560">Oxidoreductase</keyword>
<dbReference type="AlphaFoldDB" id="A0A423WA36"/>
<sequence length="322" mass="34647">MSVELEAKASGEASFSGLLRRQFTKPKPLPTGVPLTEQIAIVTGSNAGLGLEASRHLLKLGLARLIMGVRSAAKGEKAAAALRAEFPKSTVSVWLLDMESYDSVHAFVDQCAALPRLDVVVLNAGVGASKYALVPGTGHETTMQVNYLSTALLTVLLLPILKRQESFRKAGGKPPTLTVVSSDVVYSTAIKPAAGTPLLKQFDEPDTYSAFQRYGISKLALLLFTCKLAEIVDPNQVLINSVNPGMTTGTNFFNANPWIVRKIVALIQAALARPTDVGATNYLDAILSYGAKSHGSFVSDWQIKPYGTKRWESFKLLVQRVS</sequence>